<keyword evidence="2" id="KW-0812">Transmembrane</keyword>
<evidence type="ECO:0008006" key="5">
    <source>
        <dbReference type="Google" id="ProtNLM"/>
    </source>
</evidence>
<evidence type="ECO:0000313" key="4">
    <source>
        <dbReference type="Proteomes" id="UP000234254"/>
    </source>
</evidence>
<keyword evidence="2" id="KW-1133">Transmembrane helix</keyword>
<name>A0A2I1CZZ7_ASPC2</name>
<protein>
    <recommendedName>
        <fullName evidence="5">MARVEL domain-containing protein</fullName>
    </recommendedName>
</protein>
<feature type="transmembrane region" description="Helical" evidence="2">
    <location>
        <begin position="21"/>
        <end position="42"/>
    </location>
</feature>
<organism evidence="3 4">
    <name type="scientific">Aspergillus campestris (strain IBT 28561)</name>
    <dbReference type="NCBI Taxonomy" id="1392248"/>
    <lineage>
        <taxon>Eukaryota</taxon>
        <taxon>Fungi</taxon>
        <taxon>Dikarya</taxon>
        <taxon>Ascomycota</taxon>
        <taxon>Pezizomycotina</taxon>
        <taxon>Eurotiomycetes</taxon>
        <taxon>Eurotiomycetidae</taxon>
        <taxon>Eurotiales</taxon>
        <taxon>Aspergillaceae</taxon>
        <taxon>Aspergillus</taxon>
        <taxon>Aspergillus subgen. Circumdati</taxon>
    </lineage>
</organism>
<feature type="transmembrane region" description="Helical" evidence="2">
    <location>
        <begin position="48"/>
        <end position="68"/>
    </location>
</feature>
<dbReference type="GeneID" id="36548863"/>
<dbReference type="EMBL" id="MSFM01000008">
    <property type="protein sequence ID" value="PKY03196.1"/>
    <property type="molecule type" value="Genomic_DNA"/>
</dbReference>
<dbReference type="AlphaFoldDB" id="A0A2I1CZZ7"/>
<evidence type="ECO:0000256" key="2">
    <source>
        <dbReference type="SAM" id="Phobius"/>
    </source>
</evidence>
<dbReference type="Proteomes" id="UP000234254">
    <property type="component" value="Unassembled WGS sequence"/>
</dbReference>
<keyword evidence="4" id="KW-1185">Reference proteome</keyword>
<proteinExistence type="predicted"/>
<feature type="region of interest" description="Disordered" evidence="1">
    <location>
        <begin position="199"/>
        <end position="231"/>
    </location>
</feature>
<feature type="transmembrane region" description="Helical" evidence="2">
    <location>
        <begin position="130"/>
        <end position="150"/>
    </location>
</feature>
<comment type="caution">
    <text evidence="3">The sequence shown here is derived from an EMBL/GenBank/DDBJ whole genome shotgun (WGS) entry which is preliminary data.</text>
</comment>
<gene>
    <name evidence="3" type="ORF">P168DRAFT_328260</name>
</gene>
<dbReference type="VEuPathDB" id="FungiDB:P168DRAFT_328260"/>
<evidence type="ECO:0000256" key="1">
    <source>
        <dbReference type="SAM" id="MobiDB-lite"/>
    </source>
</evidence>
<feature type="transmembrane region" description="Helical" evidence="2">
    <location>
        <begin position="89"/>
        <end position="110"/>
    </location>
</feature>
<sequence>MRSKSVQPSLYRPLPFHIIRTVGFISSLVVAIILAVFVYRLHSDNFKLPWAFLVILITSILSLLNYVLTTIVHCGYGLAPRLSLTFNSIMLFLWLLSFGLLCYGMSHTILTTCNATYWGNSTGINVCRAYKALFAFTILSILAHIAAAVLDVITRNRQTRLGAYDPMASNQALSTADYKMHNRGSSVMSTTAAAGPYEDHYPLYSHSRDNSTHDDPFHDGPDPHNHLLPDERHPLPPVYGARSTEQYHQGDAHDYYDSAPAALSQRRAPRARYNGYEPADVHGHQGEYTAYDAGAYR</sequence>
<reference evidence="3" key="1">
    <citation type="submission" date="2016-12" db="EMBL/GenBank/DDBJ databases">
        <title>The genomes of Aspergillus section Nigri reveals drivers in fungal speciation.</title>
        <authorList>
            <consortium name="DOE Joint Genome Institute"/>
            <person name="Vesth T.C."/>
            <person name="Nybo J."/>
            <person name="Theobald S."/>
            <person name="Brandl J."/>
            <person name="Frisvad J.C."/>
            <person name="Nielsen K.F."/>
            <person name="Lyhne E.K."/>
            <person name="Kogle M.E."/>
            <person name="Kuo A."/>
            <person name="Riley R."/>
            <person name="Clum A."/>
            <person name="Nolan M."/>
            <person name="Lipzen A."/>
            <person name="Salamov A."/>
            <person name="Henrissat B."/>
            <person name="Wiebenga A."/>
            <person name="De vries R.P."/>
            <person name="Grigoriev I.V."/>
            <person name="Mortensen U.H."/>
            <person name="Andersen M.R."/>
            <person name="Baker S.E."/>
        </authorList>
    </citation>
    <scope>NUCLEOTIDE SEQUENCE</scope>
    <source>
        <strain evidence="3">IBT 28561</strain>
    </source>
</reference>
<dbReference type="RefSeq" id="XP_024691790.1">
    <property type="nucleotide sequence ID" value="XM_024841339.1"/>
</dbReference>
<evidence type="ECO:0000313" key="3">
    <source>
        <dbReference type="EMBL" id="PKY03196.1"/>
    </source>
</evidence>
<dbReference type="OrthoDB" id="5344006at2759"/>
<keyword evidence="2" id="KW-0472">Membrane</keyword>
<accession>A0A2I1CZZ7</accession>